<gene>
    <name evidence="5" type="ORF">PAI11_09240</name>
</gene>
<dbReference type="InterPro" id="IPR050445">
    <property type="entry name" value="Bact_polysacc_biosynth/exp"/>
</dbReference>
<evidence type="ECO:0000313" key="5">
    <source>
        <dbReference type="EMBL" id="EHN12182.1"/>
    </source>
</evidence>
<dbReference type="InterPro" id="IPR005702">
    <property type="entry name" value="Wzc-like_C"/>
</dbReference>
<protein>
    <submittedName>
        <fullName evidence="5">Protein-tyrosine kinase</fullName>
    </submittedName>
</protein>
<dbReference type="PANTHER" id="PTHR32309">
    <property type="entry name" value="TYROSINE-PROTEIN KINASE"/>
    <property type="match status" value="1"/>
</dbReference>
<keyword evidence="5" id="KW-0829">Tyrosine-protein kinase</keyword>
<dbReference type="InterPro" id="IPR002586">
    <property type="entry name" value="CobQ/CobB/MinD/ParA_Nub-bd_dom"/>
</dbReference>
<evidence type="ECO:0000259" key="4">
    <source>
        <dbReference type="Pfam" id="PF01656"/>
    </source>
</evidence>
<dbReference type="GO" id="GO:0004713">
    <property type="term" value="F:protein tyrosine kinase activity"/>
    <property type="evidence" value="ECO:0007669"/>
    <property type="project" value="UniProtKB-KW"/>
</dbReference>
<dbReference type="InterPro" id="IPR027417">
    <property type="entry name" value="P-loop_NTPase"/>
</dbReference>
<feature type="region of interest" description="Disordered" evidence="3">
    <location>
        <begin position="422"/>
        <end position="441"/>
    </location>
</feature>
<dbReference type="Gene3D" id="3.40.50.300">
    <property type="entry name" value="P-loop containing nucleotide triphosphate hydrolases"/>
    <property type="match status" value="1"/>
</dbReference>
<dbReference type="Pfam" id="PF01656">
    <property type="entry name" value="CbiA"/>
    <property type="match status" value="1"/>
</dbReference>
<evidence type="ECO:0000256" key="1">
    <source>
        <dbReference type="ARBA" id="ARBA00022741"/>
    </source>
</evidence>
<keyword evidence="6" id="KW-1185">Reference proteome</keyword>
<feature type="compositionally biased region" description="Basic and acidic residues" evidence="3">
    <location>
        <begin position="431"/>
        <end position="441"/>
    </location>
</feature>
<dbReference type="CDD" id="cd05387">
    <property type="entry name" value="BY-kinase"/>
    <property type="match status" value="1"/>
</dbReference>
<evidence type="ECO:0000256" key="2">
    <source>
        <dbReference type="ARBA" id="ARBA00022840"/>
    </source>
</evidence>
<dbReference type="PATRIC" id="fig|1097667.3.peg.921"/>
<keyword evidence="5" id="KW-0808">Transferase</keyword>
<sequence length="441" mass="47122">MRSAIARGGDRTRNLTVPQFRSMSTVDADADSDLLTFAVTRPDVDSAKRLVIAYAQAYVEYRRNLDSTALRRALADVDSALVEARSRRDGDTELVARLSASRQQLETRLALQTANAQVVAGPEEAPQVRPRPVRNGVLGLFVGLLVGLAGAFLRDTVDTRVRSGDEAEQELGVPILSRVPRPSGGRVGDGQLTMLSELGGAAAEAFRILRTNINFGLTTHRARTVMVTSSTQGEGKSTTIANLAVATALSGRRVAIVDLDLRRPTLASMFGASSGRGLTGVAIGDATLEEALIEVDLPAPSGGIGQPEGRLWLLPSGPTPPDPGDFVGAEPVREIVKRLREDFDVVFLDAPPLIAVSDTAVVAEYADALFLCVRLGVARRPLLRELARALERLRLPVLGQVITGAEVDDALSYQSYYTYGQPRTATPSETSTERGRASSSI</sequence>
<keyword evidence="1" id="KW-0547">Nucleotide-binding</keyword>
<evidence type="ECO:0000256" key="3">
    <source>
        <dbReference type="SAM" id="MobiDB-lite"/>
    </source>
</evidence>
<comment type="caution">
    <text evidence="5">The sequence shown here is derived from an EMBL/GenBank/DDBJ whole genome shotgun (WGS) entry which is preliminary data.</text>
</comment>
<organism evidence="5 6">
    <name type="scientific">Patulibacter medicamentivorans</name>
    <dbReference type="NCBI Taxonomy" id="1097667"/>
    <lineage>
        <taxon>Bacteria</taxon>
        <taxon>Bacillati</taxon>
        <taxon>Actinomycetota</taxon>
        <taxon>Thermoleophilia</taxon>
        <taxon>Solirubrobacterales</taxon>
        <taxon>Patulibacteraceae</taxon>
        <taxon>Patulibacter</taxon>
    </lineage>
</organism>
<dbReference type="PANTHER" id="PTHR32309:SF31">
    <property type="entry name" value="CAPSULAR EXOPOLYSACCHARIDE FAMILY"/>
    <property type="match status" value="1"/>
</dbReference>
<proteinExistence type="predicted"/>
<dbReference type="NCBIfam" id="TIGR01007">
    <property type="entry name" value="eps_fam"/>
    <property type="match status" value="1"/>
</dbReference>
<evidence type="ECO:0000313" key="6">
    <source>
        <dbReference type="Proteomes" id="UP000005143"/>
    </source>
</evidence>
<dbReference type="GO" id="GO:0005524">
    <property type="term" value="F:ATP binding"/>
    <property type="evidence" value="ECO:0007669"/>
    <property type="project" value="UniProtKB-KW"/>
</dbReference>
<keyword evidence="5" id="KW-0418">Kinase</keyword>
<name>H0E2B1_9ACTN</name>
<accession>H0E2B1</accession>
<dbReference type="AlphaFoldDB" id="H0E2B1"/>
<dbReference type="Proteomes" id="UP000005143">
    <property type="component" value="Unassembled WGS sequence"/>
</dbReference>
<dbReference type="SUPFAM" id="SSF52540">
    <property type="entry name" value="P-loop containing nucleoside triphosphate hydrolases"/>
    <property type="match status" value="1"/>
</dbReference>
<reference evidence="5 6" key="1">
    <citation type="journal article" date="2013" name="Biodegradation">
        <title>Quantitative proteomic analysis of ibuprofen-degrading Patulibacter sp. strain I11.</title>
        <authorList>
            <person name="Almeida B."/>
            <person name="Kjeldal H."/>
            <person name="Lolas I."/>
            <person name="Knudsen A.D."/>
            <person name="Carvalho G."/>
            <person name="Nielsen K.L."/>
            <person name="Barreto Crespo M.T."/>
            <person name="Stensballe A."/>
            <person name="Nielsen J.L."/>
        </authorList>
    </citation>
    <scope>NUCLEOTIDE SEQUENCE [LARGE SCALE GENOMIC DNA]</scope>
    <source>
        <strain evidence="5 6">I11</strain>
    </source>
</reference>
<feature type="domain" description="CobQ/CobB/MinD/ParA nucleotide binding" evidence="4">
    <location>
        <begin position="225"/>
        <end position="328"/>
    </location>
</feature>
<dbReference type="EMBL" id="AGUD01000042">
    <property type="protein sequence ID" value="EHN12182.1"/>
    <property type="molecule type" value="Genomic_DNA"/>
</dbReference>
<keyword evidence="2" id="KW-0067">ATP-binding</keyword>